<evidence type="ECO:0008006" key="4">
    <source>
        <dbReference type="Google" id="ProtNLM"/>
    </source>
</evidence>
<dbReference type="EMBL" id="JAGGMS010000001">
    <property type="protein sequence ID" value="MBP2184094.1"/>
    <property type="molecule type" value="Genomic_DNA"/>
</dbReference>
<feature type="transmembrane region" description="Helical" evidence="1">
    <location>
        <begin position="67"/>
        <end position="90"/>
    </location>
</feature>
<evidence type="ECO:0000313" key="3">
    <source>
        <dbReference type="Proteomes" id="UP000741013"/>
    </source>
</evidence>
<keyword evidence="1" id="KW-0472">Membrane</keyword>
<evidence type="ECO:0000313" key="2">
    <source>
        <dbReference type="EMBL" id="MBP2184094.1"/>
    </source>
</evidence>
<proteinExistence type="predicted"/>
<reference evidence="2 3" key="1">
    <citation type="submission" date="2021-03" db="EMBL/GenBank/DDBJ databases">
        <title>Sequencing the genomes of 1000 actinobacteria strains.</title>
        <authorList>
            <person name="Klenk H.-P."/>
        </authorList>
    </citation>
    <scope>NUCLEOTIDE SEQUENCE [LARGE SCALE GENOMIC DNA]</scope>
    <source>
        <strain evidence="2 3">DSM 45510</strain>
    </source>
</reference>
<protein>
    <recommendedName>
        <fullName evidence="4">DUF1761 domain-containing protein</fullName>
    </recommendedName>
</protein>
<keyword evidence="1" id="KW-0812">Transmembrane</keyword>
<accession>A0ABS4PXD7</accession>
<name>A0ABS4PXD7_9PSEU</name>
<sequence length="120" mass="12937">MLTEINYLAVLTATVAAFVASSAYYAVLGTQGGETRPWQIAAELVRSATLSLVLAGLVTHFDLRFGPALVLALVLWAGFPAVLLSGSMLWEKVAWRIAAGHAGDWLLKLLLLTTIVSLWR</sequence>
<dbReference type="Pfam" id="PF08570">
    <property type="entry name" value="DUF1761"/>
    <property type="match status" value="1"/>
</dbReference>
<keyword evidence="3" id="KW-1185">Reference proteome</keyword>
<dbReference type="RefSeq" id="WP_209667158.1">
    <property type="nucleotide sequence ID" value="NZ_JAGGMS010000001.1"/>
</dbReference>
<keyword evidence="1" id="KW-1133">Transmembrane helix</keyword>
<dbReference type="InterPro" id="IPR013879">
    <property type="entry name" value="DUF1761"/>
</dbReference>
<evidence type="ECO:0000256" key="1">
    <source>
        <dbReference type="SAM" id="Phobius"/>
    </source>
</evidence>
<gene>
    <name evidence="2" type="ORF">JOM49_005620</name>
</gene>
<feature type="transmembrane region" description="Helical" evidence="1">
    <location>
        <begin position="102"/>
        <end position="119"/>
    </location>
</feature>
<feature type="transmembrane region" description="Helical" evidence="1">
    <location>
        <begin position="6"/>
        <end position="28"/>
    </location>
</feature>
<organism evidence="2 3">
    <name type="scientific">Amycolatopsis magusensis</name>
    <dbReference type="NCBI Taxonomy" id="882444"/>
    <lineage>
        <taxon>Bacteria</taxon>
        <taxon>Bacillati</taxon>
        <taxon>Actinomycetota</taxon>
        <taxon>Actinomycetes</taxon>
        <taxon>Pseudonocardiales</taxon>
        <taxon>Pseudonocardiaceae</taxon>
        <taxon>Amycolatopsis</taxon>
    </lineage>
</organism>
<comment type="caution">
    <text evidence="2">The sequence shown here is derived from an EMBL/GenBank/DDBJ whole genome shotgun (WGS) entry which is preliminary data.</text>
</comment>
<dbReference type="Proteomes" id="UP000741013">
    <property type="component" value="Unassembled WGS sequence"/>
</dbReference>